<dbReference type="PANTHER" id="PTHR31189">
    <property type="entry name" value="OS03G0336100 PROTEIN-RELATED"/>
    <property type="match status" value="1"/>
</dbReference>
<proteinExistence type="inferred from homology"/>
<comment type="subunit">
    <text evidence="5">Hexamer; each subunit is composed of an acidic and a basic chain derived from a single precursor and linked by a disulfide bond.</text>
</comment>
<dbReference type="InterPro" id="IPR011051">
    <property type="entry name" value="RmlC_Cupin_sf"/>
</dbReference>
<evidence type="ECO:0000256" key="3">
    <source>
        <dbReference type="ARBA" id="ARBA00023129"/>
    </source>
</evidence>
<dbReference type="InterPro" id="IPR014710">
    <property type="entry name" value="RmlC-like_jellyroll"/>
</dbReference>
<keyword evidence="4 5" id="KW-1015">Disulfide bond</keyword>
<accession>A0AAW1I834</accession>
<dbReference type="CDD" id="cd02242">
    <property type="entry name" value="cupin_11S_legumin_N"/>
    <property type="match status" value="1"/>
</dbReference>
<keyword evidence="3 5" id="KW-0708">Seed storage protein</keyword>
<evidence type="ECO:0000256" key="2">
    <source>
        <dbReference type="ARBA" id="ARBA00022761"/>
    </source>
</evidence>
<evidence type="ECO:0000259" key="7">
    <source>
        <dbReference type="SMART" id="SM00835"/>
    </source>
</evidence>
<dbReference type="PROSITE" id="PS00305">
    <property type="entry name" value="11S_SEED_STORAGE"/>
    <property type="match status" value="1"/>
</dbReference>
<feature type="region of interest" description="Disordered" evidence="6">
    <location>
        <begin position="44"/>
        <end position="85"/>
    </location>
</feature>
<dbReference type="PRINTS" id="PR00439">
    <property type="entry name" value="11SGLOBULIN"/>
</dbReference>
<feature type="domain" description="Cupin type-1" evidence="7">
    <location>
        <begin position="255"/>
        <end position="404"/>
    </location>
</feature>
<dbReference type="Proteomes" id="UP001443914">
    <property type="component" value="Unassembled WGS sequence"/>
</dbReference>
<dbReference type="InterPro" id="IPR006045">
    <property type="entry name" value="Cupin_1"/>
</dbReference>
<dbReference type="Gene3D" id="2.60.120.10">
    <property type="entry name" value="Jelly Rolls"/>
    <property type="match status" value="2"/>
</dbReference>
<evidence type="ECO:0000313" key="8">
    <source>
        <dbReference type="EMBL" id="KAK9684949.1"/>
    </source>
</evidence>
<comment type="function">
    <text evidence="5">Seed storage protein.</text>
</comment>
<reference evidence="8 9" key="1">
    <citation type="submission" date="2024-03" db="EMBL/GenBank/DDBJ databases">
        <title>WGS assembly of Saponaria officinalis var. Norfolk2.</title>
        <authorList>
            <person name="Jenkins J."/>
            <person name="Shu S."/>
            <person name="Grimwood J."/>
            <person name="Barry K."/>
            <person name="Goodstein D."/>
            <person name="Schmutz J."/>
            <person name="Leebens-Mack J."/>
            <person name="Osbourn A."/>
        </authorList>
    </citation>
    <scope>NUCLEOTIDE SEQUENCE [LARGE SCALE GENOMIC DNA]</scope>
    <source>
        <strain evidence="9">cv. Norfolk2</strain>
        <strain evidence="8">JIC</strain>
        <tissue evidence="8">Leaf</tissue>
    </source>
</reference>
<evidence type="ECO:0000256" key="5">
    <source>
        <dbReference type="RuleBase" id="RU003681"/>
    </source>
</evidence>
<dbReference type="SUPFAM" id="SSF51182">
    <property type="entry name" value="RmlC-like cupins"/>
    <property type="match status" value="1"/>
</dbReference>
<comment type="caution">
    <text evidence="8">The sequence shown here is derived from an EMBL/GenBank/DDBJ whole genome shotgun (WGS) entry which is preliminary data.</text>
</comment>
<dbReference type="PANTHER" id="PTHR31189:SF48">
    <property type="entry name" value="LEGUMIN B"/>
    <property type="match status" value="1"/>
</dbReference>
<feature type="compositionally biased region" description="Basic and acidic residues" evidence="6">
    <location>
        <begin position="143"/>
        <end position="171"/>
    </location>
</feature>
<dbReference type="CDD" id="cd02243">
    <property type="entry name" value="cupin_11S_legumin_C"/>
    <property type="match status" value="1"/>
</dbReference>
<keyword evidence="9" id="KW-1185">Reference proteome</keyword>
<evidence type="ECO:0000256" key="6">
    <source>
        <dbReference type="SAM" id="MobiDB-lite"/>
    </source>
</evidence>
<dbReference type="GO" id="GO:0045735">
    <property type="term" value="F:nutrient reservoir activity"/>
    <property type="evidence" value="ECO:0007669"/>
    <property type="project" value="UniProtKB-KW"/>
</dbReference>
<sequence>MRRTIQPKGLLLPSFTSAPELVYIVQGRGMLGLMIPGCPETFESISQQQQQQEPWHGEQEQQQQRGERSERSERGMRGGFQDQHQKIRRFRRGDVLALPAGIAHWVYNDGDEPMVDVILVDTSNNLNQLDQDIPRRFYLAGKPEVEHEKHQRHRGDREGQKRGREGRRGERNVGNIFSGFDTRILAESFGVSEETARKLQSEEDERGNIVNVHEGLHVVRPPRRLDEREERQSRRGRDEADNGVEETFCSARLIEQLDDPERADVYTPHAGRLSTLNSYNLPILQLLRLSAEKGVLYRNAVMAPHYNLNAHDIVYCVEGRARIQIVNDQGNRVFDDELSKGQLVVVPQNFAVVKQATEEGFEWISFKTSENAMFQTLAGRTSAIRAMPVEVISNIYQIPRDQAQQLKFSRPETTLFRSRNRGHQGRAIDA</sequence>
<dbReference type="Pfam" id="PF00190">
    <property type="entry name" value="Cupin_1"/>
    <property type="match status" value="2"/>
</dbReference>
<dbReference type="EMBL" id="JBDFQZ010000010">
    <property type="protein sequence ID" value="KAK9684950.1"/>
    <property type="molecule type" value="Genomic_DNA"/>
</dbReference>
<dbReference type="SMART" id="SM00835">
    <property type="entry name" value="Cupin_1"/>
    <property type="match status" value="2"/>
</dbReference>
<feature type="region of interest" description="Disordered" evidence="6">
    <location>
        <begin position="221"/>
        <end position="243"/>
    </location>
</feature>
<dbReference type="FunFam" id="2.60.120.10:FF:000073">
    <property type="entry name" value="Glycinin G1"/>
    <property type="match status" value="1"/>
</dbReference>
<dbReference type="EMBL" id="JBDFQZ010000010">
    <property type="protein sequence ID" value="KAK9684949.1"/>
    <property type="molecule type" value="Genomic_DNA"/>
</dbReference>
<feature type="region of interest" description="Disordered" evidence="6">
    <location>
        <begin position="142"/>
        <end position="173"/>
    </location>
</feature>
<dbReference type="InterPro" id="IPR006044">
    <property type="entry name" value="11S_seedstore_pln"/>
</dbReference>
<evidence type="ECO:0000256" key="1">
    <source>
        <dbReference type="ARBA" id="ARBA00007178"/>
    </source>
</evidence>
<feature type="compositionally biased region" description="Low complexity" evidence="6">
    <location>
        <begin position="44"/>
        <end position="54"/>
    </location>
</feature>
<organism evidence="8 9">
    <name type="scientific">Saponaria officinalis</name>
    <name type="common">Common soapwort</name>
    <name type="synonym">Lychnis saponaria</name>
    <dbReference type="NCBI Taxonomy" id="3572"/>
    <lineage>
        <taxon>Eukaryota</taxon>
        <taxon>Viridiplantae</taxon>
        <taxon>Streptophyta</taxon>
        <taxon>Embryophyta</taxon>
        <taxon>Tracheophyta</taxon>
        <taxon>Spermatophyta</taxon>
        <taxon>Magnoliopsida</taxon>
        <taxon>eudicotyledons</taxon>
        <taxon>Gunneridae</taxon>
        <taxon>Pentapetalae</taxon>
        <taxon>Caryophyllales</taxon>
        <taxon>Caryophyllaceae</taxon>
        <taxon>Caryophylleae</taxon>
        <taxon>Saponaria</taxon>
    </lineage>
</organism>
<dbReference type="InterPro" id="IPR022379">
    <property type="entry name" value="11S_seedstore_CS"/>
</dbReference>
<feature type="domain" description="Cupin type-1" evidence="7">
    <location>
        <begin position="1"/>
        <end position="197"/>
    </location>
</feature>
<keyword evidence="2 5" id="KW-0758">Storage protein</keyword>
<feature type="compositionally biased region" description="Basic and acidic residues" evidence="6">
    <location>
        <begin position="55"/>
        <end position="76"/>
    </location>
</feature>
<name>A0AAW1I834_SAPOF</name>
<gene>
    <name evidence="8" type="ORF">RND81_10G245100</name>
</gene>
<evidence type="ECO:0000313" key="9">
    <source>
        <dbReference type="Proteomes" id="UP001443914"/>
    </source>
</evidence>
<feature type="compositionally biased region" description="Basic and acidic residues" evidence="6">
    <location>
        <begin position="223"/>
        <end position="240"/>
    </location>
</feature>
<protein>
    <recommendedName>
        <fullName evidence="7">Cupin type-1 domain-containing protein</fullName>
    </recommendedName>
</protein>
<dbReference type="AlphaFoldDB" id="A0AAW1I834"/>
<evidence type="ECO:0000256" key="4">
    <source>
        <dbReference type="ARBA" id="ARBA00023157"/>
    </source>
</evidence>
<dbReference type="InterPro" id="IPR050253">
    <property type="entry name" value="Seed_Storage-Functional"/>
</dbReference>
<comment type="similarity">
    <text evidence="1 5">Belongs to the 11S seed storage protein (globulins) family.</text>
</comment>